<feature type="compositionally biased region" description="Acidic residues" evidence="4">
    <location>
        <begin position="203"/>
        <end position="214"/>
    </location>
</feature>
<dbReference type="Gene3D" id="3.90.1420.10">
    <property type="entry name" value="Rubisco LSMT, substrate-binding domain"/>
    <property type="match status" value="1"/>
</dbReference>
<reference evidence="5 6" key="1">
    <citation type="submission" date="2016-06" db="EMBL/GenBank/DDBJ databases">
        <title>Evolution of pathogenesis and genome organization in the Tremellales.</title>
        <authorList>
            <person name="Cuomo C."/>
            <person name="Litvintseva A."/>
            <person name="Heitman J."/>
            <person name="Chen Y."/>
            <person name="Sun S."/>
            <person name="Springer D."/>
            <person name="Dromer F."/>
            <person name="Young S."/>
            <person name="Zeng Q."/>
            <person name="Chapman S."/>
            <person name="Gujja S."/>
            <person name="Saif S."/>
            <person name="Birren B."/>
        </authorList>
    </citation>
    <scope>NUCLEOTIDE SEQUENCE [LARGE SCALE GENOMIC DNA]</scope>
    <source>
        <strain evidence="5 6">CBS 6039</strain>
    </source>
</reference>
<keyword evidence="1" id="KW-0489">Methyltransferase</keyword>
<dbReference type="InterPro" id="IPR046341">
    <property type="entry name" value="SET_dom_sf"/>
</dbReference>
<dbReference type="GO" id="GO:0032259">
    <property type="term" value="P:methylation"/>
    <property type="evidence" value="ECO:0007669"/>
    <property type="project" value="UniProtKB-KW"/>
</dbReference>
<dbReference type="AlphaFoldDB" id="A0A1E3HYB2"/>
<dbReference type="Gene3D" id="3.90.1410.10">
    <property type="entry name" value="set domain protein methyltransferase, domain 1"/>
    <property type="match status" value="1"/>
</dbReference>
<dbReference type="SUPFAM" id="SSF82199">
    <property type="entry name" value="SET domain"/>
    <property type="match status" value="1"/>
</dbReference>
<feature type="region of interest" description="Disordered" evidence="4">
    <location>
        <begin position="194"/>
        <end position="214"/>
    </location>
</feature>
<dbReference type="STRING" id="1295533.A0A1E3HYB2"/>
<sequence>MSTEQATGFDRDQFLSWFKGAGGWYNETAVDLIPYPGMNYGATALEDIKEDAPLFHIPDSLILSPYTSTLKEHLSSEEWEQLGHGWSQLILVMMWESIRGDESRWSGYLGNMPRQFETPMFWSEEERKYLAGTDIQDRIGREDAEQEYTNVLLPVISAHPELFPVGSPHTSIDAFHLQGSRILSRSFTVPLSRFDNTPKAAEQPEDSDDEEEEDQGVVVMMPFADMLNAAYEKDNAHLFVDEEASEEFKSGVMMRSTKKITKSQQIFNTYDAPPNSELLRKYGHVDVLPLLKDITKLLKSSKVGAEWPFGNAGDEVLLSGEAIVESVAETLGEKADDKWRDDIKTRIDWWLEEGQEDAFPLGYDEEIDDGLISFARLLSNDEDWEKAQKKSKPPKPTVDGDVAAIIIKAIEQRESTYEGAIEVYQAFFLVSSTNVVLQDDIATLKASTQWSAINSPDALKSDETPVSQQRKEMAAVVKLGERRILKIASHVIKKAVKTEAAASKKRKAGSVMVGKGKKLS</sequence>
<dbReference type="PANTHER" id="PTHR13271">
    <property type="entry name" value="UNCHARACTERIZED PUTATIVE METHYLTRANSFERASE"/>
    <property type="match status" value="1"/>
</dbReference>
<evidence type="ECO:0000256" key="3">
    <source>
        <dbReference type="ARBA" id="ARBA00022691"/>
    </source>
</evidence>
<evidence type="ECO:0000313" key="5">
    <source>
        <dbReference type="EMBL" id="ODN80551.1"/>
    </source>
</evidence>
<feature type="region of interest" description="Disordered" evidence="4">
    <location>
        <begin position="500"/>
        <end position="520"/>
    </location>
</feature>
<evidence type="ECO:0000256" key="1">
    <source>
        <dbReference type="ARBA" id="ARBA00022603"/>
    </source>
</evidence>
<dbReference type="GO" id="GO:0016279">
    <property type="term" value="F:protein-lysine N-methyltransferase activity"/>
    <property type="evidence" value="ECO:0007669"/>
    <property type="project" value="UniProtKB-UniRule"/>
</dbReference>
<dbReference type="SUPFAM" id="SSF81822">
    <property type="entry name" value="RuBisCo LSMT C-terminal, substrate-binding domain"/>
    <property type="match status" value="1"/>
</dbReference>
<keyword evidence="6" id="KW-1185">Reference proteome</keyword>
<proteinExistence type="predicted"/>
<dbReference type="OrthoDB" id="341421at2759"/>
<comment type="caution">
    <text evidence="5">The sequence shown here is derived from an EMBL/GenBank/DDBJ whole genome shotgun (WGS) entry which is preliminary data.</text>
</comment>
<evidence type="ECO:0000256" key="2">
    <source>
        <dbReference type="ARBA" id="ARBA00022679"/>
    </source>
</evidence>
<dbReference type="InterPro" id="IPR036464">
    <property type="entry name" value="Rubisco_LSMT_subst-bd_sf"/>
</dbReference>
<dbReference type="EMBL" id="AWGJ01000004">
    <property type="protein sequence ID" value="ODN80551.1"/>
    <property type="molecule type" value="Genomic_DNA"/>
</dbReference>
<dbReference type="RefSeq" id="XP_018995117.1">
    <property type="nucleotide sequence ID" value="XM_019136448.1"/>
</dbReference>
<dbReference type="InterPro" id="IPR050600">
    <property type="entry name" value="SETD3_SETD6_MTase"/>
</dbReference>
<keyword evidence="3" id="KW-0949">S-adenosyl-L-methionine</keyword>
<accession>A0A1E3HYB2</accession>
<dbReference type="GeneID" id="30154065"/>
<dbReference type="Proteomes" id="UP000094065">
    <property type="component" value="Unassembled WGS sequence"/>
</dbReference>
<gene>
    <name evidence="5" type="ORF">L202_02756</name>
</gene>
<evidence type="ECO:0000313" key="6">
    <source>
        <dbReference type="Proteomes" id="UP000094065"/>
    </source>
</evidence>
<name>A0A1E3HYB2_9TREE</name>
<keyword evidence="2" id="KW-0808">Transferase</keyword>
<protein>
    <submittedName>
        <fullName evidence="5">Uncharacterized protein</fullName>
    </submittedName>
</protein>
<organism evidence="5 6">
    <name type="scientific">Cryptococcus amylolentus CBS 6039</name>
    <dbReference type="NCBI Taxonomy" id="1295533"/>
    <lineage>
        <taxon>Eukaryota</taxon>
        <taxon>Fungi</taxon>
        <taxon>Dikarya</taxon>
        <taxon>Basidiomycota</taxon>
        <taxon>Agaricomycotina</taxon>
        <taxon>Tremellomycetes</taxon>
        <taxon>Tremellales</taxon>
        <taxon>Cryptococcaceae</taxon>
        <taxon>Cryptococcus</taxon>
    </lineage>
</organism>
<dbReference type="GO" id="GO:0005634">
    <property type="term" value="C:nucleus"/>
    <property type="evidence" value="ECO:0007669"/>
    <property type="project" value="UniProtKB-SubCell"/>
</dbReference>
<dbReference type="PANTHER" id="PTHR13271:SF34">
    <property type="entry name" value="N-LYSINE METHYLTRANSFERASE SETD6"/>
    <property type="match status" value="1"/>
</dbReference>
<evidence type="ECO:0000256" key="4">
    <source>
        <dbReference type="SAM" id="MobiDB-lite"/>
    </source>
</evidence>